<dbReference type="Proteomes" id="UP000009168">
    <property type="component" value="Unassembled WGS sequence"/>
</dbReference>
<proteinExistence type="predicted"/>
<feature type="compositionally biased region" description="Low complexity" evidence="7">
    <location>
        <begin position="389"/>
        <end position="407"/>
    </location>
</feature>
<evidence type="ECO:0000256" key="2">
    <source>
        <dbReference type="ARBA" id="ARBA00022679"/>
    </source>
</evidence>
<dbReference type="STRING" id="312017.Q235V8"/>
<evidence type="ECO:0000313" key="10">
    <source>
        <dbReference type="Proteomes" id="UP000009168"/>
    </source>
</evidence>
<dbReference type="Gene3D" id="1.10.510.10">
    <property type="entry name" value="Transferase(Phosphotransferase) domain 1"/>
    <property type="match status" value="1"/>
</dbReference>
<dbReference type="InterPro" id="IPR008271">
    <property type="entry name" value="Ser/Thr_kinase_AS"/>
</dbReference>
<dbReference type="InterPro" id="IPR017441">
    <property type="entry name" value="Protein_kinase_ATP_BS"/>
</dbReference>
<dbReference type="eggNOG" id="KOG0595">
    <property type="taxonomic scope" value="Eukaryota"/>
</dbReference>
<dbReference type="GeneID" id="7845201"/>
<dbReference type="GO" id="GO:0005524">
    <property type="term" value="F:ATP binding"/>
    <property type="evidence" value="ECO:0007669"/>
    <property type="project" value="UniProtKB-UniRule"/>
</dbReference>
<keyword evidence="3 6" id="KW-0547">Nucleotide-binding</keyword>
<dbReference type="InParanoid" id="Q235V8"/>
<dbReference type="FunFam" id="1.10.510.10:FF:000571">
    <property type="entry name" value="Maternal embryonic leucine zipper kinase"/>
    <property type="match status" value="1"/>
</dbReference>
<evidence type="ECO:0000256" key="1">
    <source>
        <dbReference type="ARBA" id="ARBA00011245"/>
    </source>
</evidence>
<dbReference type="InterPro" id="IPR011009">
    <property type="entry name" value="Kinase-like_dom_sf"/>
</dbReference>
<feature type="region of interest" description="Disordered" evidence="7">
    <location>
        <begin position="389"/>
        <end position="411"/>
    </location>
</feature>
<evidence type="ECO:0000256" key="6">
    <source>
        <dbReference type="PROSITE-ProRule" id="PRU10141"/>
    </source>
</evidence>
<dbReference type="PROSITE" id="PS50011">
    <property type="entry name" value="PROTEIN_KINASE_DOM"/>
    <property type="match status" value="1"/>
</dbReference>
<dbReference type="HOGENOM" id="CLU_000288_37_6_1"/>
<evidence type="ECO:0000256" key="4">
    <source>
        <dbReference type="ARBA" id="ARBA00022777"/>
    </source>
</evidence>
<dbReference type="PROSITE" id="PS00108">
    <property type="entry name" value="PROTEIN_KINASE_ST"/>
    <property type="match status" value="1"/>
</dbReference>
<dbReference type="AlphaFoldDB" id="Q235V8"/>
<comment type="subunit">
    <text evidence="1">Monomer.</text>
</comment>
<dbReference type="GO" id="GO:0016020">
    <property type="term" value="C:membrane"/>
    <property type="evidence" value="ECO:0007669"/>
    <property type="project" value="TreeGrafter"/>
</dbReference>
<dbReference type="PROSITE" id="PS00107">
    <property type="entry name" value="PROTEIN_KINASE_ATP"/>
    <property type="match status" value="1"/>
</dbReference>
<accession>Q235V8</accession>
<evidence type="ECO:0000256" key="3">
    <source>
        <dbReference type="ARBA" id="ARBA00022741"/>
    </source>
</evidence>
<dbReference type="SMART" id="SM00220">
    <property type="entry name" value="S_TKc"/>
    <property type="match status" value="1"/>
</dbReference>
<dbReference type="GO" id="GO:0000407">
    <property type="term" value="C:phagophore assembly site"/>
    <property type="evidence" value="ECO:0007669"/>
    <property type="project" value="TreeGrafter"/>
</dbReference>
<feature type="domain" description="Protein kinase" evidence="8">
    <location>
        <begin position="18"/>
        <end position="280"/>
    </location>
</feature>
<keyword evidence="4 9" id="KW-0418">Kinase</keyword>
<dbReference type="RefSeq" id="XP_001012887.2">
    <property type="nucleotide sequence ID" value="XM_001012887.2"/>
</dbReference>
<dbReference type="GO" id="GO:0005829">
    <property type="term" value="C:cytosol"/>
    <property type="evidence" value="ECO:0007669"/>
    <property type="project" value="TreeGrafter"/>
</dbReference>
<dbReference type="GO" id="GO:0004674">
    <property type="term" value="F:protein serine/threonine kinase activity"/>
    <property type="evidence" value="ECO:0007669"/>
    <property type="project" value="InterPro"/>
</dbReference>
<dbReference type="KEGG" id="tet:TTHERM_00094330"/>
<sequence length="676" mass="79117">MKQNQNPQPYKIVDDYVIYQDKMLGNGSYGQVFEGINKNTKENVAIKVIPIKKIEAESQNPQVIFQQIKNEITNMQLIEGQHIVKLIDKKKSSNSIYLILEYCNGGNLQSILKHNQGSLSESQAVNIIYQITEGYKCLLAKNMAHRDLKPANILFKDGIAKIADFGFSKVVGLNDDTKLRHSILGSPQYMSPQLLSQQEYCPKKADMWSLGMIFYEMLYRKVPWRADSPQDLLFQIQQKPLEFPAVPQVSLIVKKVISYMLKIEESDRISWEELINEPLFESQTKLDVLLQSLNSVEMRFVNDSFMKMKEYCRLYIEQNRVFHNLFECHQKETFNKHIIDCNLNLQNFSSFSDNSIDSNNNSNQQLLNISNYNNQQMINIPNYNSGFNNINSQTSVQSNNSNGADGSGSHHQEIQNLYDYTLQLQKRQFTINKMTDYYLKKRNKGIFFAHLAILLSDIFDIRQNSQEVQNSVTEAFMLRHAITLFKKGYLKIYKALRRIKTNEPDQCTKFTLDDYKTFELSNERTQLRKYFSFDLKMLKCLFDELLQKIMAFIKKTLPNYPPQEKALYETFQPIFNNIMTEKEKFNPLFKQSLSEQNKLYRIILKNITPQQLGTEQEQMDNNNIYKKLSSLAFYINCVDQQYKMFKQDTNLDYCKFYETHERSTSKALITLVLNLV</sequence>
<evidence type="ECO:0000313" key="9">
    <source>
        <dbReference type="EMBL" id="EAR92642.2"/>
    </source>
</evidence>
<evidence type="ECO:0000259" key="8">
    <source>
        <dbReference type="PROSITE" id="PS50011"/>
    </source>
</evidence>
<keyword evidence="10" id="KW-1185">Reference proteome</keyword>
<dbReference type="GO" id="GO:0000045">
    <property type="term" value="P:autophagosome assembly"/>
    <property type="evidence" value="ECO:0007669"/>
    <property type="project" value="TreeGrafter"/>
</dbReference>
<dbReference type="OrthoDB" id="4062651at2759"/>
<feature type="binding site" evidence="6">
    <location>
        <position position="52"/>
    </location>
    <ligand>
        <name>ATP</name>
        <dbReference type="ChEBI" id="CHEBI:30616"/>
    </ligand>
</feature>
<dbReference type="GO" id="GO:0010506">
    <property type="term" value="P:regulation of autophagy"/>
    <property type="evidence" value="ECO:0007669"/>
    <property type="project" value="InterPro"/>
</dbReference>
<organism evidence="9 10">
    <name type="scientific">Tetrahymena thermophila (strain SB210)</name>
    <dbReference type="NCBI Taxonomy" id="312017"/>
    <lineage>
        <taxon>Eukaryota</taxon>
        <taxon>Sar</taxon>
        <taxon>Alveolata</taxon>
        <taxon>Ciliophora</taxon>
        <taxon>Intramacronucleata</taxon>
        <taxon>Oligohymenophorea</taxon>
        <taxon>Hymenostomatida</taxon>
        <taxon>Tetrahymenina</taxon>
        <taxon>Tetrahymenidae</taxon>
        <taxon>Tetrahymena</taxon>
    </lineage>
</organism>
<dbReference type="GO" id="GO:0005776">
    <property type="term" value="C:autophagosome"/>
    <property type="evidence" value="ECO:0007669"/>
    <property type="project" value="TreeGrafter"/>
</dbReference>
<dbReference type="InterPro" id="IPR045269">
    <property type="entry name" value="Atg1-like"/>
</dbReference>
<keyword evidence="5 6" id="KW-0067">ATP-binding</keyword>
<dbReference type="InterPro" id="IPR000719">
    <property type="entry name" value="Prot_kinase_dom"/>
</dbReference>
<reference evidence="10" key="1">
    <citation type="journal article" date="2006" name="PLoS Biol.">
        <title>Macronuclear genome sequence of the ciliate Tetrahymena thermophila, a model eukaryote.</title>
        <authorList>
            <person name="Eisen J.A."/>
            <person name="Coyne R.S."/>
            <person name="Wu M."/>
            <person name="Wu D."/>
            <person name="Thiagarajan M."/>
            <person name="Wortman J.R."/>
            <person name="Badger J.H."/>
            <person name="Ren Q."/>
            <person name="Amedeo P."/>
            <person name="Jones K.M."/>
            <person name="Tallon L.J."/>
            <person name="Delcher A.L."/>
            <person name="Salzberg S.L."/>
            <person name="Silva J.C."/>
            <person name="Haas B.J."/>
            <person name="Majoros W.H."/>
            <person name="Farzad M."/>
            <person name="Carlton J.M."/>
            <person name="Smith R.K. Jr."/>
            <person name="Garg J."/>
            <person name="Pearlman R.E."/>
            <person name="Karrer K.M."/>
            <person name="Sun L."/>
            <person name="Manning G."/>
            <person name="Elde N.C."/>
            <person name="Turkewitz A.P."/>
            <person name="Asai D.J."/>
            <person name="Wilkes D.E."/>
            <person name="Wang Y."/>
            <person name="Cai H."/>
            <person name="Collins K."/>
            <person name="Stewart B.A."/>
            <person name="Lee S.R."/>
            <person name="Wilamowska K."/>
            <person name="Weinberg Z."/>
            <person name="Ruzzo W.L."/>
            <person name="Wloga D."/>
            <person name="Gaertig J."/>
            <person name="Frankel J."/>
            <person name="Tsao C.-C."/>
            <person name="Gorovsky M.A."/>
            <person name="Keeling P.J."/>
            <person name="Waller R.F."/>
            <person name="Patron N.J."/>
            <person name="Cherry J.M."/>
            <person name="Stover N.A."/>
            <person name="Krieger C.J."/>
            <person name="del Toro C."/>
            <person name="Ryder H.F."/>
            <person name="Williamson S.C."/>
            <person name="Barbeau R.A."/>
            <person name="Hamilton E.P."/>
            <person name="Orias E."/>
        </authorList>
    </citation>
    <scope>NUCLEOTIDE SEQUENCE [LARGE SCALE GENOMIC DNA]</scope>
    <source>
        <strain evidence="10">SB210</strain>
    </source>
</reference>
<dbReference type="EMBL" id="GG662749">
    <property type="protein sequence ID" value="EAR92642.2"/>
    <property type="molecule type" value="Genomic_DNA"/>
</dbReference>
<dbReference type="PANTHER" id="PTHR24348">
    <property type="entry name" value="SERINE/THREONINE-PROTEIN KINASE UNC-51-RELATED"/>
    <property type="match status" value="1"/>
</dbReference>
<gene>
    <name evidence="9" type="ORF">TTHERM_00094330</name>
</gene>
<dbReference type="PANTHER" id="PTHR24348:SF22">
    <property type="entry name" value="NON-SPECIFIC SERINE_THREONINE PROTEIN KINASE"/>
    <property type="match status" value="1"/>
</dbReference>
<protein>
    <submittedName>
        <fullName evidence="9">Serine/Threonine kinase domain protein</fullName>
    </submittedName>
</protein>
<dbReference type="SUPFAM" id="SSF56112">
    <property type="entry name" value="Protein kinase-like (PK-like)"/>
    <property type="match status" value="1"/>
</dbReference>
<name>Q235V8_TETTS</name>
<dbReference type="Pfam" id="PF00069">
    <property type="entry name" value="Pkinase"/>
    <property type="match status" value="1"/>
</dbReference>
<evidence type="ECO:0000256" key="5">
    <source>
        <dbReference type="ARBA" id="ARBA00022840"/>
    </source>
</evidence>
<keyword evidence="2" id="KW-0808">Transferase</keyword>
<evidence type="ECO:0000256" key="7">
    <source>
        <dbReference type="SAM" id="MobiDB-lite"/>
    </source>
</evidence>